<protein>
    <submittedName>
        <fullName evidence="1">Uncharacterized protein</fullName>
    </submittedName>
</protein>
<comment type="caution">
    <text evidence="1">The sequence shown here is derived from an EMBL/GenBank/DDBJ whole genome shotgun (WGS) entry which is preliminary data.</text>
</comment>
<reference evidence="1" key="1">
    <citation type="submission" date="2023-11" db="EMBL/GenBank/DDBJ databases">
        <authorList>
            <person name="Poullet M."/>
        </authorList>
    </citation>
    <scope>NUCLEOTIDE SEQUENCE</scope>
    <source>
        <strain evidence="1">E1834</strain>
    </source>
</reference>
<keyword evidence="2" id="KW-1185">Reference proteome</keyword>
<gene>
    <name evidence="1" type="ORF">MENTE1834_LOCUS13633</name>
</gene>
<dbReference type="Proteomes" id="UP001497535">
    <property type="component" value="Unassembled WGS sequence"/>
</dbReference>
<accession>A0ACB0YKT4</accession>
<name>A0ACB0YKT4_MELEN</name>
<dbReference type="EMBL" id="CAVMJV010000014">
    <property type="protein sequence ID" value="CAK5051534.1"/>
    <property type="molecule type" value="Genomic_DNA"/>
</dbReference>
<evidence type="ECO:0000313" key="1">
    <source>
        <dbReference type="EMBL" id="CAK5051534.1"/>
    </source>
</evidence>
<organism evidence="1 2">
    <name type="scientific">Meloidogyne enterolobii</name>
    <name type="common">Root-knot nematode worm</name>
    <name type="synonym">Meloidogyne mayaguensis</name>
    <dbReference type="NCBI Taxonomy" id="390850"/>
    <lineage>
        <taxon>Eukaryota</taxon>
        <taxon>Metazoa</taxon>
        <taxon>Ecdysozoa</taxon>
        <taxon>Nematoda</taxon>
        <taxon>Chromadorea</taxon>
        <taxon>Rhabditida</taxon>
        <taxon>Tylenchina</taxon>
        <taxon>Tylenchomorpha</taxon>
        <taxon>Tylenchoidea</taxon>
        <taxon>Meloidogynidae</taxon>
        <taxon>Meloidogyninae</taxon>
        <taxon>Meloidogyne</taxon>
    </lineage>
</organism>
<proteinExistence type="predicted"/>
<sequence length="2056" mass="228962">MLNNNNKINTKFYSFLILILSVNCNNIQNIKHKTLASFVSIGQINDWLRLPKYLNNGKINGEWLVIAAVNRLYVLDLNILTLAHEAVTGPALDSPFCNSELTSCIGSRDTIVDTDNWNKLLLPLIDKNINSTKLDINALLVCGSVRQGECQLRNFPTLERLREHRSLSGNWQHVPVVANSPLASTAAILVGDRLFVATGTSSEIPTGNPYREAFPAVTTRLLSDGLQTVNAGSLDGEAAVHIRVEYRRHMQLNYLYAFRDQHFIYWLAVQPRSPNTGAALITRLIRVCLEDDRYTSYSELELQCRSAEDNTLFAVARAGTFYSNKRELWAIFTDYEGQRSAICAFSLNKIRMTFWYNIDRCRGGTDNIGLAYIGRDAKCTNRSHLPLSEDTCLIGVGGAIEASAPALAHFPGRILNALDVAEVDNHLLVVVGTKNGEVIQMKVIGERATRRLQPYADYRVVADPIERIAIISEKQRFLLSAGKEVLLLRLSSCDDNFELSFNGYSCSDCINSGDPLCAWCLSLGRCTHSTSCPSPSALTSSIYLKNCPNIRGHIRPENISSSSQRQEQIFVPLIGLPTNSIQTGKIKLECLYFKIEDNSPSSLIPFRSSVRLVNDGIECETPILENFSTLSVNDFQRVNVQIRVVGTNSNLIEIKNGNENKTTLTLFSCSFHQLCSSCASSKWPCRWCATEKRCLDVSDWSNKCPREHALTQNNGCARILEANGLQLVVPDSSNVSLEFSVENLPSTSIPLNCRMDGGSLIKASILSNGKNVRCPIGLFGYKEHLPIKNFTLELLAGLEPFDATKGRRKSKSLKISSKIILVSIYKCEYMATDCSRCMALDPVYSCSWCGGICRHVEKCSSSLRDSRTAAADELCTSPTIYSFSPNSGPLEGGTLVEIIGRDLGSHLQDVKDRVLIAGIPCQIKHYEASERILCETGPSLSPISGPIKITIGRSGRRSVDSIKGKNDENRQQNNNGIFNYLSPEPISVQPNFGPQSGGTRFEIFGKNLNVGRNVSVHFDNLECQIVGEERLSDQLSCLTGSSTRRTYTVTAIRLQIDKAVRLIPDARFEYRADPIIIDIQPRTAPEGGGRNLTIFGNNFDSIISPKIFLLSPPIVSNASPDEWELVSELGTCILINKTQMICPSPRLALPTALLRHSQMARWNIGFAMDGVQSVRNLGDKIQLTTVPDPQFSPFIGVQQLQYDQPLQLSGQWLSQAADPDEYYVTIGMERCPVFLLEPDHLLCRPPSHRPLPTDDSGAEMADGRPLVVVRVGRVRVEIGPLDYLGGDSTENSLNSGEGIAARLLPRQKAAAAAILAAIACALLAIGTVTAALLGWRRRRCQGVENERSYKRIQLQMEQMESQVRQECKQAFAELQTDVLSELDTVIENGKLPTLLNFDDNPSNYDNNGTLNKKTIQTPTTNNLLIQPPILSRSEFISRLLFKGETFPTFLGVQTLQQPSPVAFAQFESLLQNRSFLYVLVQMAEEDNNMGASERSMLASLLLVTLGRDWAFLSDVVLSLLSAHIQRCCLLQNQNNGPVDAITGQSRYSIAEQSLLREPLEAKTLNLFVIPLDETESSQELLIPSSPVQFRVLDCDTIGQTKAKLLDALYSKNVALPFSQRRLCVEHFDLEWRCPRRGPIILLDDEETKTSVRGREPKRLNTLAYYGVLDRSLLYMQWKIVPPPIVHSQQQHTFRSGSSDHSTLGGGWRSSANQLLLSASSTSSSASNDSPHIFTSLQNFGNNNKILQPHYFHLSTQMTTKTNNLLNENKEKNSKKNKKRHKLSNNKNILSTKNIEKSPPPPEVLLTRLLMCKGALQRFFETFFEQAILLSSSNIEQKQQQIPVVLKYVFDFLDIQAAQSQVPITEETLHAWKSNCWVLRFWQQLIQSPSLLFDVPERQQTLVGSLAVLGQTIVDIFSLSELKLGKESPSCKLLFAPEIARYRPLSIQLIKRIQEQPPISPQYFYEYLSTLNEDNKSIGLSPSIALKELFGWAKANGIKLIECLENNLEAKQQRLGERLKQCVAASLGGNKKESGNVNRTITISPTYYEENVYATLN</sequence>
<evidence type="ECO:0000313" key="2">
    <source>
        <dbReference type="Proteomes" id="UP001497535"/>
    </source>
</evidence>